<protein>
    <submittedName>
        <fullName evidence="2">Uncharacterized protein</fullName>
    </submittedName>
</protein>
<gene>
    <name evidence="2" type="ORF">OUZ56_028566</name>
</gene>
<evidence type="ECO:0000313" key="3">
    <source>
        <dbReference type="Proteomes" id="UP001234178"/>
    </source>
</evidence>
<keyword evidence="3" id="KW-1185">Reference proteome</keyword>
<feature type="transmembrane region" description="Helical" evidence="1">
    <location>
        <begin position="82"/>
        <end position="101"/>
    </location>
</feature>
<organism evidence="2 3">
    <name type="scientific">Daphnia magna</name>
    <dbReference type="NCBI Taxonomy" id="35525"/>
    <lineage>
        <taxon>Eukaryota</taxon>
        <taxon>Metazoa</taxon>
        <taxon>Ecdysozoa</taxon>
        <taxon>Arthropoda</taxon>
        <taxon>Crustacea</taxon>
        <taxon>Branchiopoda</taxon>
        <taxon>Diplostraca</taxon>
        <taxon>Cladocera</taxon>
        <taxon>Anomopoda</taxon>
        <taxon>Daphniidae</taxon>
        <taxon>Daphnia</taxon>
    </lineage>
</organism>
<evidence type="ECO:0000313" key="2">
    <source>
        <dbReference type="EMBL" id="KAK4036514.1"/>
    </source>
</evidence>
<keyword evidence="1" id="KW-0472">Membrane</keyword>
<dbReference type="Proteomes" id="UP001234178">
    <property type="component" value="Unassembled WGS sequence"/>
</dbReference>
<feature type="transmembrane region" description="Helical" evidence="1">
    <location>
        <begin position="20"/>
        <end position="42"/>
    </location>
</feature>
<proteinExistence type="predicted"/>
<name>A0ABR0B492_9CRUS</name>
<comment type="caution">
    <text evidence="2">The sequence shown here is derived from an EMBL/GenBank/DDBJ whole genome shotgun (WGS) entry which is preliminary data.</text>
</comment>
<keyword evidence="1" id="KW-0812">Transmembrane</keyword>
<keyword evidence="1" id="KW-1133">Transmembrane helix</keyword>
<dbReference type="EMBL" id="JAOYFB010000040">
    <property type="protein sequence ID" value="KAK4036514.1"/>
    <property type="molecule type" value="Genomic_DNA"/>
</dbReference>
<evidence type="ECO:0000256" key="1">
    <source>
        <dbReference type="SAM" id="Phobius"/>
    </source>
</evidence>
<reference evidence="2 3" key="1">
    <citation type="journal article" date="2023" name="Nucleic Acids Res.">
        <title>The hologenome of Daphnia magna reveals possible DNA methylation and microbiome-mediated evolution of the host genome.</title>
        <authorList>
            <person name="Chaturvedi A."/>
            <person name="Li X."/>
            <person name="Dhandapani V."/>
            <person name="Marshall H."/>
            <person name="Kissane S."/>
            <person name="Cuenca-Cambronero M."/>
            <person name="Asole G."/>
            <person name="Calvet F."/>
            <person name="Ruiz-Romero M."/>
            <person name="Marangio P."/>
            <person name="Guigo R."/>
            <person name="Rago D."/>
            <person name="Mirbahai L."/>
            <person name="Eastwood N."/>
            <person name="Colbourne J.K."/>
            <person name="Zhou J."/>
            <person name="Mallon E."/>
            <person name="Orsini L."/>
        </authorList>
    </citation>
    <scope>NUCLEOTIDE SEQUENCE [LARGE SCALE GENOMIC DNA]</scope>
    <source>
        <strain evidence="2">LRV0_1</strain>
    </source>
</reference>
<accession>A0ABR0B492</accession>
<sequence length="215" mass="23942">MSSLNIEVDNDSGMIATRLWLQMQCFIIICSMMVHDVVHPYFLQVGLNVMHIEFATVPVLLMCPSHQLCLQGLLLLEEIWQLHPMFGTFVIGIYEIIAGVVTSHRLVHMNSGSVSAKGFHLLGVPRSDQRNFWRDHGGPVSANDGPIRFVGVTHVTSLLSGGIMMAFLVSNNSGKHTVYVGVEHWTFDLPCRRSTIELQLISNSSLFLHDNAKST</sequence>